<dbReference type="InterPro" id="IPR044855">
    <property type="entry name" value="CoA-Trfase_III_dom3_sf"/>
</dbReference>
<dbReference type="Proteomes" id="UP000663792">
    <property type="component" value="Unassembled WGS sequence"/>
</dbReference>
<proteinExistence type="predicted"/>
<evidence type="ECO:0000256" key="1">
    <source>
        <dbReference type="ARBA" id="ARBA00022679"/>
    </source>
</evidence>
<keyword evidence="3" id="KW-1185">Reference proteome</keyword>
<organism evidence="2 3">
    <name type="scientific">Nakamurella leprariae</name>
    <dbReference type="NCBI Taxonomy" id="2803911"/>
    <lineage>
        <taxon>Bacteria</taxon>
        <taxon>Bacillati</taxon>
        <taxon>Actinomycetota</taxon>
        <taxon>Actinomycetes</taxon>
        <taxon>Nakamurellales</taxon>
        <taxon>Nakamurellaceae</taxon>
        <taxon>Nakamurella</taxon>
    </lineage>
</organism>
<dbReference type="PANTHER" id="PTHR48207">
    <property type="entry name" value="SUCCINATE--HYDROXYMETHYLGLUTARATE COA-TRANSFERASE"/>
    <property type="match status" value="1"/>
</dbReference>
<protein>
    <submittedName>
        <fullName evidence="2">CoA transferase</fullName>
    </submittedName>
</protein>
<name>A0A938YFN3_9ACTN</name>
<dbReference type="InterPro" id="IPR023606">
    <property type="entry name" value="CoA-Trfase_III_dom_1_sf"/>
</dbReference>
<accession>A0A938YFN3</accession>
<evidence type="ECO:0000313" key="3">
    <source>
        <dbReference type="Proteomes" id="UP000663792"/>
    </source>
</evidence>
<evidence type="ECO:0000313" key="2">
    <source>
        <dbReference type="EMBL" id="MBM9466955.1"/>
    </source>
</evidence>
<dbReference type="Gene3D" id="3.30.1540.10">
    <property type="entry name" value="formyl-coa transferase, domain 3"/>
    <property type="match status" value="2"/>
</dbReference>
<dbReference type="Gene3D" id="3.40.50.10540">
    <property type="entry name" value="Crotonobetainyl-coa:carnitine coa-transferase, domain 1"/>
    <property type="match status" value="2"/>
</dbReference>
<dbReference type="GO" id="GO:0008410">
    <property type="term" value="F:CoA-transferase activity"/>
    <property type="evidence" value="ECO:0007669"/>
    <property type="project" value="TreeGrafter"/>
</dbReference>
<dbReference type="PANTHER" id="PTHR48207:SF3">
    <property type="entry name" value="SUCCINATE--HYDROXYMETHYLGLUTARATE COA-TRANSFERASE"/>
    <property type="match status" value="1"/>
</dbReference>
<reference evidence="2" key="1">
    <citation type="submission" date="2021-01" db="EMBL/GenBank/DDBJ databases">
        <title>YIM 132084 draft genome.</title>
        <authorList>
            <person name="An D."/>
        </authorList>
    </citation>
    <scope>NUCLEOTIDE SEQUENCE</scope>
    <source>
        <strain evidence="2">YIM 132084</strain>
    </source>
</reference>
<dbReference type="EMBL" id="JAERWK010000008">
    <property type="protein sequence ID" value="MBM9466955.1"/>
    <property type="molecule type" value="Genomic_DNA"/>
</dbReference>
<dbReference type="Pfam" id="PF02515">
    <property type="entry name" value="CoA_transf_3"/>
    <property type="match status" value="2"/>
</dbReference>
<keyword evidence="1 2" id="KW-0808">Transferase</keyword>
<sequence>MALLPPLRVLDLSDERGLVAGRVLADLGADVVQVEPPAGSSARRRVPHRPGGGSYYWAAYAANKRGIVADLDDPAGQDLVRRLATVADVLITTDGPAVTARRGLTPESLLAANCRLVVVSLTGFGTTGPKADWVHSDLTLWAAGGPLHEHRDGSRPPLRISIPQAYLHGGLDAAGGALFALLQRDITGRGQHVDVSVQASLGAATLGRVLGHAVGDVGTASAKGLSLGPKRVDQSGSGSGTDPALKKWPCRDGLIEFHLSIGPASGRFTNNFLDWMKTEGAPLDRFADVDFVALPERMESGEFTEDDGEELRGLIGDFLATKTKAEVLQAALQYKLLCVPIATTTDVATSPQLAARNYFRTVGEGDRAVTVPGPFAQVSEPDAWSLRRPAPLLGEHADEVLAEWLDHRESGPVPAVQVTERAPGRPLDGLKVLDLSWVVAGPVIGRALTDFGATVIRVESSTHIETARFMPPFQNGVVHPENSALYSEWNTGKYGMTIDLRAERGRSIARDLIAWADVVIESYSPGLMQRWGMDYASLAPDRPDLIMLSTSINGQTGPLSGLAGYGNIGAALSGFQAIVGWPDGSPIGPFGPYTDYVGPRFSIATLLAAIDRRRRTGLGLHIDVAQVEAGVWLQAPELADNLANGTVLERLGNADREFAPHGVFPCRPDPRTGAGRFVAVAVTTDEQWQALVAVLGRADLAADPELRTPVGRLARSTELEAAVADWAALRSDGEAEAELQAAGVPAHRSADTVAVCTDPQIEHRGHLITVPHVRHGSTVVEGPRYLLSDCPARVDRGAPVFGQDNRLVLTEFLGYSAEQVDELQAADLLR</sequence>
<dbReference type="SUPFAM" id="SSF89796">
    <property type="entry name" value="CoA-transferase family III (CaiB/BaiF)"/>
    <property type="match status" value="2"/>
</dbReference>
<comment type="caution">
    <text evidence="2">The sequence shown here is derived from an EMBL/GenBank/DDBJ whole genome shotgun (WGS) entry which is preliminary data.</text>
</comment>
<dbReference type="RefSeq" id="WP_205259889.1">
    <property type="nucleotide sequence ID" value="NZ_JAERWK010000008.1"/>
</dbReference>
<dbReference type="InterPro" id="IPR003673">
    <property type="entry name" value="CoA-Trfase_fam_III"/>
</dbReference>
<gene>
    <name evidence="2" type="ORF">JL106_06615</name>
</gene>
<dbReference type="AlphaFoldDB" id="A0A938YFN3"/>
<dbReference type="InterPro" id="IPR050483">
    <property type="entry name" value="CoA-transferase_III_domain"/>
</dbReference>